<dbReference type="EMBL" id="JAXBLV010000183">
    <property type="protein sequence ID" value="MDY3560756.1"/>
    <property type="molecule type" value="Genomic_DNA"/>
</dbReference>
<accession>A0ABU5F4B8</accession>
<dbReference type="Proteomes" id="UP001272242">
    <property type="component" value="Unassembled WGS sequence"/>
</dbReference>
<evidence type="ECO:0008006" key="4">
    <source>
        <dbReference type="Google" id="ProtNLM"/>
    </source>
</evidence>
<name>A0ABU5F4B8_9BACT</name>
<dbReference type="RefSeq" id="WP_320687284.1">
    <property type="nucleotide sequence ID" value="NZ_JAXBLV010000183.1"/>
</dbReference>
<proteinExistence type="predicted"/>
<protein>
    <recommendedName>
        <fullName evidence="4">STAS domain-containing protein</fullName>
    </recommendedName>
</protein>
<feature type="region of interest" description="Disordered" evidence="1">
    <location>
        <begin position="140"/>
        <end position="171"/>
    </location>
</feature>
<comment type="caution">
    <text evidence="2">The sequence shown here is derived from an EMBL/GenBank/DDBJ whole genome shotgun (WGS) entry which is preliminary data.</text>
</comment>
<evidence type="ECO:0000313" key="3">
    <source>
        <dbReference type="Proteomes" id="UP001272242"/>
    </source>
</evidence>
<gene>
    <name evidence="2" type="ORF">R5W23_002002</name>
</gene>
<organism evidence="2 3">
    <name type="scientific">Gemmata algarum</name>
    <dbReference type="NCBI Taxonomy" id="2975278"/>
    <lineage>
        <taxon>Bacteria</taxon>
        <taxon>Pseudomonadati</taxon>
        <taxon>Planctomycetota</taxon>
        <taxon>Planctomycetia</taxon>
        <taxon>Gemmatales</taxon>
        <taxon>Gemmataceae</taxon>
        <taxon>Gemmata</taxon>
    </lineage>
</organism>
<evidence type="ECO:0000256" key="1">
    <source>
        <dbReference type="SAM" id="MobiDB-lite"/>
    </source>
</evidence>
<evidence type="ECO:0000313" key="2">
    <source>
        <dbReference type="EMBL" id="MDY3560756.1"/>
    </source>
</evidence>
<reference evidence="3" key="1">
    <citation type="journal article" date="2023" name="Mar. Drugs">
        <title>Gemmata algarum, a Novel Planctomycete Isolated from an Algal Mat, Displays Antimicrobial Activity.</title>
        <authorList>
            <person name="Kumar G."/>
            <person name="Kallscheuer N."/>
            <person name="Kashif M."/>
            <person name="Ahamad S."/>
            <person name="Jagadeeshwari U."/>
            <person name="Pannikurungottu S."/>
            <person name="Haufschild T."/>
            <person name="Kabuu M."/>
            <person name="Sasikala C."/>
            <person name="Jogler C."/>
            <person name="Ramana C."/>
        </authorList>
    </citation>
    <scope>NUCLEOTIDE SEQUENCE [LARGE SCALE GENOMIC DNA]</scope>
    <source>
        <strain evidence="3">JC673</strain>
    </source>
</reference>
<keyword evidence="3" id="KW-1185">Reference proteome</keyword>
<sequence length="171" mass="17767">MAPIELRDADAEFTLPGFVGLSEWSALAVVVRRRLQAHPDARVTLDCGRVAGIAPDVFLAIGTLLRSDPGRVRLRNAPAVMNVCASKLVVSHVLDGLVLTVSRSVGRLSPVARDEELTRALGRLTASVSALKRAWLGAGAPSEAGVPTPSSAERPALVPAGGACRSPECSG</sequence>